<dbReference type="PIRSF" id="PIRSF003073">
    <property type="entry name" value="DNAC_TnpB_IstB"/>
    <property type="match status" value="1"/>
</dbReference>
<dbReference type="CDD" id="cd00009">
    <property type="entry name" value="AAA"/>
    <property type="match status" value="1"/>
</dbReference>
<dbReference type="Pfam" id="PF01695">
    <property type="entry name" value="IstB_IS21"/>
    <property type="match status" value="1"/>
</dbReference>
<dbReference type="InterPro" id="IPR003593">
    <property type="entry name" value="AAA+_ATPase"/>
</dbReference>
<dbReference type="PANTHER" id="PTHR30050">
    <property type="entry name" value="CHROMOSOMAL REPLICATION INITIATOR PROTEIN DNAA"/>
    <property type="match status" value="1"/>
</dbReference>
<dbReference type="InterPro" id="IPR047661">
    <property type="entry name" value="IstB"/>
</dbReference>
<sequence length="244" mass="28276">MSIKDDARFLKLSYTFNNCEEMIREAEDVNQPIGEFLQDLLDREVNLRLENGQKKRVRSARFPQKKYLVDFKTDHYDKELSRKINSLKSLDFIRDKENLILIGNPGTGKTHLATALGIEACMNGMTVLFTSVPNLVIELKEAMSLQQVSLYKKKFEKYDLVILDELGYISFDKEGNEILFNLLSNRNDRGSIIITTNLMFDRWQEVFMDPVLTGALVDRLAHRAHVLDMSGDSYRIKDTKEWLV</sequence>
<accession>A0A4R6Q2M9</accession>
<dbReference type="AlphaFoldDB" id="A0A4R6Q2M9"/>
<protein>
    <submittedName>
        <fullName evidence="5">DNA replication protein DnaC</fullName>
    </submittedName>
</protein>
<evidence type="ECO:0000313" key="6">
    <source>
        <dbReference type="Proteomes" id="UP000295500"/>
    </source>
</evidence>
<dbReference type="NCBIfam" id="NF038214">
    <property type="entry name" value="IS21_help_AAA"/>
    <property type="match status" value="1"/>
</dbReference>
<evidence type="ECO:0000256" key="1">
    <source>
        <dbReference type="ARBA" id="ARBA00008059"/>
    </source>
</evidence>
<evidence type="ECO:0000256" key="3">
    <source>
        <dbReference type="ARBA" id="ARBA00022840"/>
    </source>
</evidence>
<organism evidence="5 6">
    <name type="scientific">Aminicella lysinilytica</name>
    <dbReference type="NCBI Taxonomy" id="433323"/>
    <lineage>
        <taxon>Bacteria</taxon>
        <taxon>Bacillati</taxon>
        <taxon>Bacillota</taxon>
        <taxon>Clostridia</taxon>
        <taxon>Peptostreptococcales</taxon>
        <taxon>Anaerovoracaceae</taxon>
        <taxon>Aminicella</taxon>
    </lineage>
</organism>
<dbReference type="RefSeq" id="WP_133528735.1">
    <property type="nucleotide sequence ID" value="NZ_SNXO01000024.1"/>
</dbReference>
<reference evidence="5 6" key="1">
    <citation type="submission" date="2019-03" db="EMBL/GenBank/DDBJ databases">
        <title>Genomic Encyclopedia of Type Strains, Phase IV (KMG-IV): sequencing the most valuable type-strain genomes for metagenomic binning, comparative biology and taxonomic classification.</title>
        <authorList>
            <person name="Goeker M."/>
        </authorList>
    </citation>
    <scope>NUCLEOTIDE SEQUENCE [LARGE SCALE GENOMIC DNA]</scope>
    <source>
        <strain evidence="5 6">DSM 28287</strain>
    </source>
</reference>
<dbReference type="PANTHER" id="PTHR30050:SF4">
    <property type="entry name" value="ATP-BINDING PROTEIN RV3427C IN INSERTION SEQUENCE-RELATED"/>
    <property type="match status" value="1"/>
</dbReference>
<comment type="caution">
    <text evidence="5">The sequence shown here is derived from an EMBL/GenBank/DDBJ whole genome shotgun (WGS) entry which is preliminary data.</text>
</comment>
<feature type="domain" description="AAA+ ATPase" evidence="4">
    <location>
        <begin position="95"/>
        <end position="230"/>
    </location>
</feature>
<dbReference type="Proteomes" id="UP000295500">
    <property type="component" value="Unassembled WGS sequence"/>
</dbReference>
<name>A0A4R6Q2M9_9FIRM</name>
<dbReference type="InterPro" id="IPR002611">
    <property type="entry name" value="IstB_ATP-bd"/>
</dbReference>
<comment type="similarity">
    <text evidence="1">Belongs to the IS21/IS1162 putative ATP-binding protein family.</text>
</comment>
<proteinExistence type="inferred from homology"/>
<evidence type="ECO:0000313" key="5">
    <source>
        <dbReference type="EMBL" id="TDP52989.1"/>
    </source>
</evidence>
<keyword evidence="6" id="KW-1185">Reference proteome</keyword>
<evidence type="ECO:0000256" key="2">
    <source>
        <dbReference type="ARBA" id="ARBA00022741"/>
    </source>
</evidence>
<dbReference type="SUPFAM" id="SSF52540">
    <property type="entry name" value="P-loop containing nucleoside triphosphate hydrolases"/>
    <property type="match status" value="1"/>
</dbReference>
<dbReference type="EMBL" id="SNXO01000024">
    <property type="protein sequence ID" value="TDP52989.1"/>
    <property type="molecule type" value="Genomic_DNA"/>
</dbReference>
<keyword evidence="2" id="KW-0547">Nucleotide-binding</keyword>
<dbReference type="Gene3D" id="3.40.50.300">
    <property type="entry name" value="P-loop containing nucleotide triphosphate hydrolases"/>
    <property type="match status" value="1"/>
</dbReference>
<keyword evidence="3" id="KW-0067">ATP-binding</keyword>
<dbReference type="GO" id="GO:0005524">
    <property type="term" value="F:ATP binding"/>
    <property type="evidence" value="ECO:0007669"/>
    <property type="project" value="UniProtKB-KW"/>
</dbReference>
<evidence type="ECO:0000259" key="4">
    <source>
        <dbReference type="SMART" id="SM00382"/>
    </source>
</evidence>
<dbReference type="InterPro" id="IPR028350">
    <property type="entry name" value="DNAC/IstB-like"/>
</dbReference>
<dbReference type="InterPro" id="IPR027417">
    <property type="entry name" value="P-loop_NTPase"/>
</dbReference>
<dbReference type="GO" id="GO:0006260">
    <property type="term" value="P:DNA replication"/>
    <property type="evidence" value="ECO:0007669"/>
    <property type="project" value="TreeGrafter"/>
</dbReference>
<dbReference type="SMART" id="SM00382">
    <property type="entry name" value="AAA"/>
    <property type="match status" value="1"/>
</dbReference>
<gene>
    <name evidence="5" type="ORF">EV211_1247</name>
</gene>
<dbReference type="OrthoDB" id="9776217at2"/>